<evidence type="ECO:0000256" key="2">
    <source>
        <dbReference type="PIRSR" id="PIRSR605754-1"/>
    </source>
</evidence>
<dbReference type="Gene3D" id="2.40.260.10">
    <property type="entry name" value="Sortase"/>
    <property type="match status" value="1"/>
</dbReference>
<dbReference type="Proteomes" id="UP000245720">
    <property type="component" value="Unassembled WGS sequence"/>
</dbReference>
<keyword evidence="1" id="KW-0378">Hydrolase</keyword>
<dbReference type="CDD" id="cd05826">
    <property type="entry name" value="Sortase_B"/>
    <property type="match status" value="1"/>
</dbReference>
<organism evidence="3 4">
    <name type="scientific">Ruminococcus flavefaciens</name>
    <dbReference type="NCBI Taxonomy" id="1265"/>
    <lineage>
        <taxon>Bacteria</taxon>
        <taxon>Bacillati</taxon>
        <taxon>Bacillota</taxon>
        <taxon>Clostridia</taxon>
        <taxon>Eubacteriales</taxon>
        <taxon>Oscillospiraceae</taxon>
        <taxon>Ruminococcus</taxon>
    </lineage>
</organism>
<dbReference type="Pfam" id="PF04203">
    <property type="entry name" value="Sortase"/>
    <property type="match status" value="1"/>
</dbReference>
<reference evidence="3 4" key="1">
    <citation type="submission" date="2018-05" db="EMBL/GenBank/DDBJ databases">
        <title>The Hungate 1000. A catalogue of reference genomes from the rumen microbiome.</title>
        <authorList>
            <person name="Kelly W."/>
        </authorList>
    </citation>
    <scope>NUCLEOTIDE SEQUENCE [LARGE SCALE GENOMIC DNA]</scope>
    <source>
        <strain evidence="3 4">SAb67</strain>
    </source>
</reference>
<dbReference type="AlphaFoldDB" id="A0A315XZW7"/>
<dbReference type="EMBL" id="QGDI01000005">
    <property type="protein sequence ID" value="PWJ13072.1"/>
    <property type="molecule type" value="Genomic_DNA"/>
</dbReference>
<sequence length="566" mass="64284">MSEKMTDGMTEAQRRAEKIKAIRRSIRGEAEVAPTTYENKAEAERADVNVGRLRSTEDRSGSTAADILYELDKAIANEKAEAERIAAREAEAAAAAAAKAGPDISDIIPALEPNAQEKLHEIAEEITEDFSEVRANVTGDVMDFTETETADTAYSEPEQEHTYYNEPRAHETAADIIRADAAEDTVVFTPVGHHHEEAPPPAAEKWAEPVMRAAAEGMTTEKSHKKKKKKKKTFAQKLRGLFPEKGDSVLECVRKIVFLGSVIAIFVCGYLVGDYYYELWASKHKTENIMEIYDIYDGREAATVAVEEEGETRIRFEGMLDGARKLWDQNHDIVGVINIPDTPINNPVMQADDNKKYMNMKFDLSENRAGEIFLDYRNHFDEVGEDGYLKCPNSGNLVIYGHNMLDEQMFGSLKWYQRHEDYYGKHPIIYLSSNYRKYTYKIFAYFILDSGDETDTKFDCWNELEFSDEDEFYGFVNEAKRRSLRLNDVDVKYGDPLITLSTCNTTLPDEDAGRLIIMARLVRDGEDPMAGTQNSKPNPNIKWPTSYYQDHPNERYDPNAEFVPYG</sequence>
<dbReference type="GO" id="GO:0016787">
    <property type="term" value="F:hydrolase activity"/>
    <property type="evidence" value="ECO:0007669"/>
    <property type="project" value="UniProtKB-KW"/>
</dbReference>
<dbReference type="InterPro" id="IPR023365">
    <property type="entry name" value="Sortase_dom-sf"/>
</dbReference>
<evidence type="ECO:0000313" key="3">
    <source>
        <dbReference type="EMBL" id="PWJ13072.1"/>
    </source>
</evidence>
<dbReference type="InterPro" id="IPR009835">
    <property type="entry name" value="SrtB"/>
</dbReference>
<accession>A0A315XZW7</accession>
<feature type="active site" description="Acyl-thioester intermediate" evidence="2">
    <location>
        <position position="503"/>
    </location>
</feature>
<evidence type="ECO:0000256" key="1">
    <source>
        <dbReference type="ARBA" id="ARBA00022801"/>
    </source>
</evidence>
<comment type="caution">
    <text evidence="3">The sequence shown here is derived from an EMBL/GenBank/DDBJ whole genome shotgun (WGS) entry which is preliminary data.</text>
</comment>
<dbReference type="SUPFAM" id="SSF63817">
    <property type="entry name" value="Sortase"/>
    <property type="match status" value="1"/>
</dbReference>
<gene>
    <name evidence="3" type="ORF">IE37_01571</name>
</gene>
<feature type="active site" description="Proton donor/acceptor" evidence="2">
    <location>
        <position position="402"/>
    </location>
</feature>
<proteinExistence type="predicted"/>
<protein>
    <submittedName>
        <fullName evidence="3">Sortase B</fullName>
    </submittedName>
</protein>
<dbReference type="InterPro" id="IPR005754">
    <property type="entry name" value="Sortase"/>
</dbReference>
<dbReference type="RefSeq" id="WP_181380275.1">
    <property type="nucleotide sequence ID" value="NZ_QGDI01000005.1"/>
</dbReference>
<name>A0A315XZW7_RUMFL</name>
<evidence type="ECO:0000313" key="4">
    <source>
        <dbReference type="Proteomes" id="UP000245720"/>
    </source>
</evidence>